<evidence type="ECO:0000313" key="3">
    <source>
        <dbReference type="Proteomes" id="UP000028931"/>
    </source>
</evidence>
<proteinExistence type="predicted"/>
<dbReference type="KEGG" id="palk:PSAKL28_31010"/>
<gene>
    <name evidence="2" type="ORF">PSAKL28_31010</name>
</gene>
<sequence>MSEKLRDQLVGAWKLHSYVEIPVDGSEPFYPMGEKPMGIIMYTPDGYMSAQLMKPGRAPFAVNDFYEGTLEEYKAAGSTYIAYTGPFKVNEQNRTLTHSMFISLFPNWMGQTQPRVVSIEGDVLTLGTASPISSKGKTVNSKLVWHRAQPE</sequence>
<reference evidence="2 3" key="1">
    <citation type="submission" date="2014-07" db="EMBL/GenBank/DDBJ databases">
        <authorList>
            <person name="Lee K."/>
            <person name="Lim J.Y."/>
            <person name="Hwang I."/>
        </authorList>
    </citation>
    <scope>NUCLEOTIDE SEQUENCE [LARGE SCALE GENOMIC DNA]</scope>
    <source>
        <strain evidence="2 3">KL28</strain>
    </source>
</reference>
<dbReference type="InterPro" id="IPR024311">
    <property type="entry name" value="Lipocalin-like"/>
</dbReference>
<name>A0A077FAF5_9PSED</name>
<evidence type="ECO:0000313" key="2">
    <source>
        <dbReference type="EMBL" id="AIL62278.1"/>
    </source>
</evidence>
<accession>A0A077FAF5</accession>
<feature type="domain" description="Lipocalin-like" evidence="1">
    <location>
        <begin position="10"/>
        <end position="148"/>
    </location>
</feature>
<dbReference type="EMBL" id="CP009048">
    <property type="protein sequence ID" value="AIL62278.1"/>
    <property type="molecule type" value="Genomic_DNA"/>
</dbReference>
<dbReference type="AlphaFoldDB" id="A0A077FAF5"/>
<dbReference type="HOGENOM" id="CLU_109259_2_1_6"/>
<dbReference type="Proteomes" id="UP000028931">
    <property type="component" value="Chromosome"/>
</dbReference>
<protein>
    <recommendedName>
        <fullName evidence="1">Lipocalin-like domain-containing protein</fullName>
    </recommendedName>
</protein>
<dbReference type="OrthoDB" id="118834at2"/>
<dbReference type="Pfam" id="PF13924">
    <property type="entry name" value="Lipocalin_5"/>
    <property type="match status" value="1"/>
</dbReference>
<evidence type="ECO:0000259" key="1">
    <source>
        <dbReference type="Pfam" id="PF13924"/>
    </source>
</evidence>
<organism evidence="2 3">
    <name type="scientific">Pseudomonas alkylphenolica</name>
    <dbReference type="NCBI Taxonomy" id="237609"/>
    <lineage>
        <taxon>Bacteria</taxon>
        <taxon>Pseudomonadati</taxon>
        <taxon>Pseudomonadota</taxon>
        <taxon>Gammaproteobacteria</taxon>
        <taxon>Pseudomonadales</taxon>
        <taxon>Pseudomonadaceae</taxon>
        <taxon>Pseudomonas</taxon>
    </lineage>
</organism>
<dbReference type="eggNOG" id="COG0662">
    <property type="taxonomic scope" value="Bacteria"/>
</dbReference>
<dbReference type="RefSeq" id="WP_038612170.1">
    <property type="nucleotide sequence ID" value="NZ_CP009048.1"/>
</dbReference>